<dbReference type="EMBL" id="CP076135">
    <property type="protein sequence ID" value="QWG16588.1"/>
    <property type="molecule type" value="Genomic_DNA"/>
</dbReference>
<reference evidence="1" key="1">
    <citation type="submission" date="2021-06" db="EMBL/GenBank/DDBJ databases">
        <title>Bradyrhizobium sp. S2-11-2 Genome sequencing.</title>
        <authorList>
            <person name="Jin L."/>
        </authorList>
    </citation>
    <scope>NUCLEOTIDE SEQUENCE</scope>
    <source>
        <strain evidence="1">S2-11-2</strain>
    </source>
</reference>
<sequence length="326" mass="36491">MANDEEKSLVRISDLFGAAKPLEQLVSAIERGIGSFMRPIQKRRETKADVAAFDDWNEALTRTGLAPKSAELTLGDRATIRLTAEVARKQQNRESIAVEAVNEYVHSLEDLSDPAVRDSKIQEEWLDRFWRLAEDVTDTDMQAVWGRILARKAQSPTKYSARCLEALSLLSKEEALRLENLSKFVLCAKRQNAPYHFFLSNPFRLNSDLKAEEQGKKIREIIGQTYRTTFGPAGFYTDSGSSWALDVHIDVSEGNAFLLIANTPYVIRYPTPTTCVDYIGSGLGISPLGAEIFSLIEIKPDPDYVEALSSALRVFGMKLERHDGTL</sequence>
<evidence type="ECO:0000313" key="1">
    <source>
        <dbReference type="EMBL" id="QWG16588.1"/>
    </source>
</evidence>
<dbReference type="InterPro" id="IPR021254">
    <property type="entry name" value="DUF2806"/>
</dbReference>
<gene>
    <name evidence="1" type="ORF">KMZ68_16450</name>
</gene>
<dbReference type="Proteomes" id="UP000680805">
    <property type="component" value="Chromosome"/>
</dbReference>
<dbReference type="AlphaFoldDB" id="A0A975RR73"/>
<dbReference type="Pfam" id="PF10987">
    <property type="entry name" value="DUF2806"/>
    <property type="match status" value="1"/>
</dbReference>
<organism evidence="1 2">
    <name type="scientific">Bradyrhizobium sediminis</name>
    <dbReference type="NCBI Taxonomy" id="2840469"/>
    <lineage>
        <taxon>Bacteria</taxon>
        <taxon>Pseudomonadati</taxon>
        <taxon>Pseudomonadota</taxon>
        <taxon>Alphaproteobacteria</taxon>
        <taxon>Hyphomicrobiales</taxon>
        <taxon>Nitrobacteraceae</taxon>
        <taxon>Bradyrhizobium</taxon>
    </lineage>
</organism>
<evidence type="ECO:0000313" key="2">
    <source>
        <dbReference type="Proteomes" id="UP000680805"/>
    </source>
</evidence>
<dbReference type="RefSeq" id="WP_215612291.1">
    <property type="nucleotide sequence ID" value="NZ_CP076135.1"/>
</dbReference>
<accession>A0A975RR73</accession>
<proteinExistence type="predicted"/>
<dbReference type="KEGG" id="bsei:KMZ68_16450"/>
<protein>
    <submittedName>
        <fullName evidence="1">DUF2806 domain-containing protein</fullName>
    </submittedName>
</protein>
<name>A0A975RR73_9BRAD</name>